<comment type="caution">
    <text evidence="1">The sequence shown here is derived from an EMBL/GenBank/DDBJ whole genome shotgun (WGS) entry which is preliminary data.</text>
</comment>
<dbReference type="Proteomes" id="UP001237642">
    <property type="component" value="Unassembled WGS sequence"/>
</dbReference>
<proteinExistence type="predicted"/>
<reference evidence="1" key="1">
    <citation type="submission" date="2023-02" db="EMBL/GenBank/DDBJ databases">
        <title>Genome of toxic invasive species Heracleum sosnowskyi carries increased number of genes despite the absence of recent whole-genome duplications.</title>
        <authorList>
            <person name="Schelkunov M."/>
            <person name="Shtratnikova V."/>
            <person name="Makarenko M."/>
            <person name="Klepikova A."/>
            <person name="Omelchenko D."/>
            <person name="Novikova G."/>
            <person name="Obukhova E."/>
            <person name="Bogdanov V."/>
            <person name="Penin A."/>
            <person name="Logacheva M."/>
        </authorList>
    </citation>
    <scope>NUCLEOTIDE SEQUENCE</scope>
    <source>
        <strain evidence="1">Hsosn_3</strain>
        <tissue evidence="1">Leaf</tissue>
    </source>
</reference>
<dbReference type="AlphaFoldDB" id="A0AAD8IHD2"/>
<reference evidence="1" key="2">
    <citation type="submission" date="2023-05" db="EMBL/GenBank/DDBJ databases">
        <authorList>
            <person name="Schelkunov M.I."/>
        </authorList>
    </citation>
    <scope>NUCLEOTIDE SEQUENCE</scope>
    <source>
        <strain evidence="1">Hsosn_3</strain>
        <tissue evidence="1">Leaf</tissue>
    </source>
</reference>
<sequence length="114" mass="13234">MGMMRCLRRSMGSRRAFLSIFETYNYNYNYNTKSVVTSKAACFSRFISFGTQTHFTAKHGCDSEKQKIIEKGDIVNLSQLLFTTSRDYLDRYNDPRPVTADKLAGKCRTWTNLF</sequence>
<name>A0AAD8IHD2_9APIA</name>
<dbReference type="EMBL" id="JAUIZM010000005">
    <property type="protein sequence ID" value="KAK1385208.1"/>
    <property type="molecule type" value="Genomic_DNA"/>
</dbReference>
<keyword evidence="2" id="KW-1185">Reference proteome</keyword>
<gene>
    <name evidence="1" type="ORF">POM88_022943</name>
</gene>
<evidence type="ECO:0000313" key="1">
    <source>
        <dbReference type="EMBL" id="KAK1385208.1"/>
    </source>
</evidence>
<accession>A0AAD8IHD2</accession>
<protein>
    <submittedName>
        <fullName evidence="1">Uncharacterized protein</fullName>
    </submittedName>
</protein>
<organism evidence="1 2">
    <name type="scientific">Heracleum sosnowskyi</name>
    <dbReference type="NCBI Taxonomy" id="360622"/>
    <lineage>
        <taxon>Eukaryota</taxon>
        <taxon>Viridiplantae</taxon>
        <taxon>Streptophyta</taxon>
        <taxon>Embryophyta</taxon>
        <taxon>Tracheophyta</taxon>
        <taxon>Spermatophyta</taxon>
        <taxon>Magnoliopsida</taxon>
        <taxon>eudicotyledons</taxon>
        <taxon>Gunneridae</taxon>
        <taxon>Pentapetalae</taxon>
        <taxon>asterids</taxon>
        <taxon>campanulids</taxon>
        <taxon>Apiales</taxon>
        <taxon>Apiaceae</taxon>
        <taxon>Apioideae</taxon>
        <taxon>apioid superclade</taxon>
        <taxon>Tordylieae</taxon>
        <taxon>Tordyliinae</taxon>
        <taxon>Heracleum</taxon>
    </lineage>
</organism>
<evidence type="ECO:0000313" key="2">
    <source>
        <dbReference type="Proteomes" id="UP001237642"/>
    </source>
</evidence>